<feature type="region of interest" description="Disordered" evidence="1">
    <location>
        <begin position="21"/>
        <end position="40"/>
    </location>
</feature>
<dbReference type="Pfam" id="PF01547">
    <property type="entry name" value="SBP_bac_1"/>
    <property type="match status" value="1"/>
</dbReference>
<evidence type="ECO:0000256" key="2">
    <source>
        <dbReference type="SAM" id="SignalP"/>
    </source>
</evidence>
<dbReference type="PROSITE" id="PS51257">
    <property type="entry name" value="PROKAR_LIPOPROTEIN"/>
    <property type="match status" value="1"/>
</dbReference>
<dbReference type="EMBL" id="JACJKS010000001">
    <property type="protein sequence ID" value="MBM6947143.1"/>
    <property type="molecule type" value="Genomic_DNA"/>
</dbReference>
<feature type="chain" id="PRO_5039017948" evidence="2">
    <location>
        <begin position="21"/>
        <end position="425"/>
    </location>
</feature>
<reference evidence="3" key="1">
    <citation type="submission" date="2020-08" db="EMBL/GenBank/DDBJ databases">
        <authorList>
            <person name="Cejkova D."/>
            <person name="Kubasova T."/>
            <person name="Jahodarova E."/>
            <person name="Rychlik I."/>
        </authorList>
    </citation>
    <scope>NUCLEOTIDE SEQUENCE</scope>
    <source>
        <strain evidence="3">An582</strain>
    </source>
</reference>
<comment type="caution">
    <text evidence="3">The sequence shown here is derived from an EMBL/GenBank/DDBJ whole genome shotgun (WGS) entry which is preliminary data.</text>
</comment>
<gene>
    <name evidence="3" type="ORF">H6A20_00500</name>
</gene>
<dbReference type="RefSeq" id="WP_204905198.1">
    <property type="nucleotide sequence ID" value="NZ_JACJKS010000001.1"/>
</dbReference>
<dbReference type="InterPro" id="IPR006059">
    <property type="entry name" value="SBP"/>
</dbReference>
<protein>
    <submittedName>
        <fullName evidence="3">Sugar ABC transporter substrate-binding protein</fullName>
    </submittedName>
</protein>
<dbReference type="Gene3D" id="3.40.190.10">
    <property type="entry name" value="Periplasmic binding protein-like II"/>
    <property type="match status" value="1"/>
</dbReference>
<name>A0A938XAK6_9CLOT</name>
<keyword evidence="2" id="KW-0732">Signal</keyword>
<dbReference type="CDD" id="cd13585">
    <property type="entry name" value="PBP2_TMBP_like"/>
    <property type="match status" value="1"/>
</dbReference>
<sequence>MKKKLVSMLLCAAMAATLTAGCGSDSSSESGEKSSSSGESKEITFMAPDWANPGDELLAEFTEETGISVIFNEVSWDDIRDKVSIAASGGEAAADVIEVDWSWVGEMNSAGWLEPIEMTDEDKEDMPTLETFTIDGEILAVPYANDYRIAYYNKNHFEQAGITEVPETWDEVYDALTKIKEAGIVEYPYTMPMNADESATTSMMWMAFSRSGQVFNDDDTLNEEAVMDALTFENQLVQDGFVDPASISFNGMDCYRKITSGEASFMVGPTKFVGISNDPEQCSEIGNIVPILLPGTAGTSPQTMALPEAVGITSFSENKEAAQEFVKWYSSADVQKRMYAVNSSIPTRNSVLAEMVEDGTFENAGAMLDEADLIKSVFPNGVPSYYSEMSNTMYNNINQMVLGEQTPQEAFDAMNAKVNELIEKK</sequence>
<dbReference type="InterPro" id="IPR050490">
    <property type="entry name" value="Bact_solute-bd_prot1"/>
</dbReference>
<feature type="signal peptide" evidence="2">
    <location>
        <begin position="1"/>
        <end position="20"/>
    </location>
</feature>
<evidence type="ECO:0000256" key="1">
    <source>
        <dbReference type="SAM" id="MobiDB-lite"/>
    </source>
</evidence>
<organism evidence="3 4">
    <name type="scientific">Mordavella massiliensis</name>
    <dbReference type="NCBI Taxonomy" id="1871024"/>
    <lineage>
        <taxon>Bacteria</taxon>
        <taxon>Bacillati</taxon>
        <taxon>Bacillota</taxon>
        <taxon>Clostridia</taxon>
        <taxon>Eubacteriales</taxon>
        <taxon>Clostridiaceae</taxon>
        <taxon>Mordavella</taxon>
    </lineage>
</organism>
<dbReference type="PANTHER" id="PTHR43649">
    <property type="entry name" value="ARABINOSE-BINDING PROTEIN-RELATED"/>
    <property type="match status" value="1"/>
</dbReference>
<reference evidence="3" key="2">
    <citation type="journal article" date="2021" name="Sci. Rep.">
        <title>The distribution of antibiotic resistance genes in chicken gut microbiota commensals.</title>
        <authorList>
            <person name="Juricova H."/>
            <person name="Matiasovicova J."/>
            <person name="Kubasova T."/>
            <person name="Cejkova D."/>
            <person name="Rychlik I."/>
        </authorList>
    </citation>
    <scope>NUCLEOTIDE SEQUENCE</scope>
    <source>
        <strain evidence="3">An582</strain>
    </source>
</reference>
<dbReference type="PANTHER" id="PTHR43649:SF12">
    <property type="entry name" value="DIACETYLCHITOBIOSE BINDING PROTEIN DASA"/>
    <property type="match status" value="1"/>
</dbReference>
<evidence type="ECO:0000313" key="4">
    <source>
        <dbReference type="Proteomes" id="UP000705508"/>
    </source>
</evidence>
<accession>A0A938XAK6</accession>
<dbReference type="SUPFAM" id="SSF53850">
    <property type="entry name" value="Periplasmic binding protein-like II"/>
    <property type="match status" value="1"/>
</dbReference>
<feature type="compositionally biased region" description="Low complexity" evidence="1">
    <location>
        <begin position="21"/>
        <end position="38"/>
    </location>
</feature>
<proteinExistence type="predicted"/>
<evidence type="ECO:0000313" key="3">
    <source>
        <dbReference type="EMBL" id="MBM6947143.1"/>
    </source>
</evidence>
<dbReference type="Proteomes" id="UP000705508">
    <property type="component" value="Unassembled WGS sequence"/>
</dbReference>
<dbReference type="AlphaFoldDB" id="A0A938XAK6"/>